<dbReference type="Proteomes" id="UP000019486">
    <property type="component" value="Unassembled WGS sequence"/>
</dbReference>
<name>W9GSP5_9PROT</name>
<gene>
    <name evidence="1" type="ORF">N825_25405</name>
</gene>
<protein>
    <recommendedName>
        <fullName evidence="3">Acyl-CoA transferase</fullName>
    </recommendedName>
</protein>
<keyword evidence="2" id="KW-1185">Reference proteome</keyword>
<dbReference type="AlphaFoldDB" id="W9GSP5"/>
<dbReference type="EMBL" id="AVFL01000036">
    <property type="protein sequence ID" value="EWY36774.1"/>
    <property type="molecule type" value="Genomic_DNA"/>
</dbReference>
<proteinExistence type="predicted"/>
<evidence type="ECO:0008006" key="3">
    <source>
        <dbReference type="Google" id="ProtNLM"/>
    </source>
</evidence>
<dbReference type="STRING" id="1385369.N825_25405"/>
<comment type="caution">
    <text evidence="1">The sequence shown here is derived from an EMBL/GenBank/DDBJ whole genome shotgun (WGS) entry which is preliminary data.</text>
</comment>
<sequence length="145" mass="15140">MTLSTRERALAGLEAVLSRVAGAKVTRNEPLPQSAPAGGLLILRDGDPGDPEITLSPPTYEYDHVALVEAIVQAAPRAARIANLDELLRGLGQALAADQTLGGTVTRLTWSAARDLDDEAIEGASGLRGAVVEVTLTYSTTNPLL</sequence>
<reference evidence="1 2" key="1">
    <citation type="submission" date="2013-08" db="EMBL/GenBank/DDBJ databases">
        <title>The genome sequence of Skermanella stibiiresistens.</title>
        <authorList>
            <person name="Zhu W."/>
            <person name="Wang G."/>
        </authorList>
    </citation>
    <scope>NUCLEOTIDE SEQUENCE [LARGE SCALE GENOMIC DNA]</scope>
    <source>
        <strain evidence="1 2">SB22</strain>
    </source>
</reference>
<dbReference type="RefSeq" id="WP_037460069.1">
    <property type="nucleotide sequence ID" value="NZ_AVFL01000036.1"/>
</dbReference>
<evidence type="ECO:0000313" key="2">
    <source>
        <dbReference type="Proteomes" id="UP000019486"/>
    </source>
</evidence>
<evidence type="ECO:0000313" key="1">
    <source>
        <dbReference type="EMBL" id="EWY36774.1"/>
    </source>
</evidence>
<dbReference type="PATRIC" id="fig|1385369.3.peg.6209"/>
<organism evidence="1 2">
    <name type="scientific">Skermanella stibiiresistens SB22</name>
    <dbReference type="NCBI Taxonomy" id="1385369"/>
    <lineage>
        <taxon>Bacteria</taxon>
        <taxon>Pseudomonadati</taxon>
        <taxon>Pseudomonadota</taxon>
        <taxon>Alphaproteobacteria</taxon>
        <taxon>Rhodospirillales</taxon>
        <taxon>Azospirillaceae</taxon>
        <taxon>Skermanella</taxon>
    </lineage>
</organism>
<dbReference type="OrthoDB" id="7205837at2"/>
<accession>W9GSP5</accession>